<protein>
    <recommendedName>
        <fullName evidence="4">DNA repair protein Dds20/Mei5</fullName>
    </recommendedName>
</protein>
<feature type="compositionally biased region" description="Basic residues" evidence="1">
    <location>
        <begin position="1"/>
        <end position="10"/>
    </location>
</feature>
<gene>
    <name evidence="2" type="ORF">PADG_06786</name>
</gene>
<feature type="compositionally biased region" description="Pro residues" evidence="1">
    <location>
        <begin position="77"/>
        <end position="86"/>
    </location>
</feature>
<evidence type="ECO:0000256" key="1">
    <source>
        <dbReference type="SAM" id="MobiDB-lite"/>
    </source>
</evidence>
<dbReference type="HOGENOM" id="CLU_045012_0_0_1"/>
<dbReference type="eggNOG" id="ENOG502SAMI">
    <property type="taxonomic scope" value="Eukaryota"/>
</dbReference>
<dbReference type="GeneID" id="22585430"/>
<dbReference type="PANTHER" id="PTHR28527:SF1">
    <property type="entry name" value="SWI5-DEPENDENT RECOMBINATION DNA REPAIR PROTEIN 1"/>
    <property type="match status" value="1"/>
</dbReference>
<dbReference type="OrthoDB" id="27934at2759"/>
<dbReference type="Gene3D" id="6.10.140.1020">
    <property type="match status" value="1"/>
</dbReference>
<dbReference type="InParanoid" id="C1GHQ0"/>
<dbReference type="EMBL" id="KN275965">
    <property type="protein sequence ID" value="EEH50707.2"/>
    <property type="molecule type" value="Genomic_DNA"/>
</dbReference>
<dbReference type="STRING" id="502780.C1GHQ0"/>
<name>C1GHQ0_PARBD</name>
<accession>C1GHQ0</accession>
<feature type="region of interest" description="Disordered" evidence="1">
    <location>
        <begin position="194"/>
        <end position="231"/>
    </location>
</feature>
<dbReference type="RefSeq" id="XP_010762091.1">
    <property type="nucleotide sequence ID" value="XM_010763789.1"/>
</dbReference>
<feature type="compositionally biased region" description="Acidic residues" evidence="1">
    <location>
        <begin position="196"/>
        <end position="205"/>
    </location>
</feature>
<dbReference type="PANTHER" id="PTHR28527">
    <property type="entry name" value="MATING-TYPE SWITCHING PROTEIN SWI2-RELATED"/>
    <property type="match status" value="1"/>
</dbReference>
<evidence type="ECO:0000313" key="2">
    <source>
        <dbReference type="EMBL" id="EEH50707.2"/>
    </source>
</evidence>
<evidence type="ECO:0008006" key="4">
    <source>
        <dbReference type="Google" id="ProtNLM"/>
    </source>
</evidence>
<sequence length="260" mass="29196">MSYQAAKRRRIDQATSTLFKPFKSPLRKQLESTSTDNSGKKDTESDPKAATDAPNSPDTSDKLSSRTQSEVIKKPTTIPPAPPPTASPSSPSVPLELITLQRKHSALTSRLITLRAELDSVNQALKVEQSGQDAELEVLIAKWKAASREAAEELFVSAEKRVERMGGVKGWKERMRQAQEKRARWDEDVRAVGDREDLESEWDEEVERKKAEMETDSENVGGGNNELEDEDESFTMDMMLKSLNVELDIIGFDKDTQQWT</sequence>
<dbReference type="GO" id="GO:0006310">
    <property type="term" value="P:DNA recombination"/>
    <property type="evidence" value="ECO:0007669"/>
    <property type="project" value="TreeGrafter"/>
</dbReference>
<dbReference type="FunCoup" id="C1GHQ0">
    <property type="interactions" value="9"/>
</dbReference>
<reference evidence="2 3" key="1">
    <citation type="journal article" date="2011" name="PLoS Genet.">
        <title>Comparative genomic analysis of human fungal pathogens causing paracoccidioidomycosis.</title>
        <authorList>
            <person name="Desjardins C.A."/>
            <person name="Champion M.D."/>
            <person name="Holder J.W."/>
            <person name="Muszewska A."/>
            <person name="Goldberg J."/>
            <person name="Bailao A.M."/>
            <person name="Brigido M.M."/>
            <person name="Ferreira M.E."/>
            <person name="Garcia A.M."/>
            <person name="Grynberg M."/>
            <person name="Gujja S."/>
            <person name="Heiman D.I."/>
            <person name="Henn M.R."/>
            <person name="Kodira C.D."/>
            <person name="Leon-Narvaez H."/>
            <person name="Longo L.V."/>
            <person name="Ma L.J."/>
            <person name="Malavazi I."/>
            <person name="Matsuo A.L."/>
            <person name="Morais F.V."/>
            <person name="Pereira M."/>
            <person name="Rodriguez-Brito S."/>
            <person name="Sakthikumar S."/>
            <person name="Salem-Izacc S.M."/>
            <person name="Sykes S.M."/>
            <person name="Teixeira M.M."/>
            <person name="Vallejo M.C."/>
            <person name="Walter M.E."/>
            <person name="Yandava C."/>
            <person name="Young S."/>
            <person name="Zeng Q."/>
            <person name="Zucker J."/>
            <person name="Felipe M.S."/>
            <person name="Goldman G.H."/>
            <person name="Haas B.J."/>
            <person name="McEwen J.G."/>
            <person name="Nino-Vega G."/>
            <person name="Puccia R."/>
            <person name="San-Blas G."/>
            <person name="Soares C.M."/>
            <person name="Birren B.W."/>
            <person name="Cuomo C.A."/>
        </authorList>
    </citation>
    <scope>NUCLEOTIDE SEQUENCE [LARGE SCALE GENOMIC DNA]</scope>
    <source>
        <strain evidence="2 3">Pb18</strain>
    </source>
</reference>
<feature type="region of interest" description="Disordered" evidence="1">
    <location>
        <begin position="1"/>
        <end position="94"/>
    </location>
</feature>
<dbReference type="VEuPathDB" id="FungiDB:PADG_06786"/>
<organism evidence="2 3">
    <name type="scientific">Paracoccidioides brasiliensis (strain Pb18)</name>
    <dbReference type="NCBI Taxonomy" id="502780"/>
    <lineage>
        <taxon>Eukaryota</taxon>
        <taxon>Fungi</taxon>
        <taxon>Dikarya</taxon>
        <taxon>Ascomycota</taxon>
        <taxon>Pezizomycotina</taxon>
        <taxon>Eurotiomycetes</taxon>
        <taxon>Eurotiomycetidae</taxon>
        <taxon>Onygenales</taxon>
        <taxon>Ajellomycetaceae</taxon>
        <taxon>Paracoccidioides</taxon>
    </lineage>
</organism>
<feature type="compositionally biased region" description="Basic and acidic residues" evidence="1">
    <location>
        <begin position="38"/>
        <end position="49"/>
    </location>
</feature>
<dbReference type="OMA" id="FTMAMML"/>
<dbReference type="Proteomes" id="UP000001628">
    <property type="component" value="Unassembled WGS sequence"/>
</dbReference>
<dbReference type="AlphaFoldDB" id="C1GHQ0"/>
<dbReference type="KEGG" id="pbn:PADG_06786"/>
<keyword evidence="3" id="KW-1185">Reference proteome</keyword>
<evidence type="ECO:0000313" key="3">
    <source>
        <dbReference type="Proteomes" id="UP000001628"/>
    </source>
</evidence>
<proteinExistence type="predicted"/>